<keyword evidence="3" id="KW-1185">Reference proteome</keyword>
<feature type="region of interest" description="Disordered" evidence="1">
    <location>
        <begin position="1"/>
        <end position="74"/>
    </location>
</feature>
<reference evidence="2 3" key="1">
    <citation type="journal article" date="2016" name="Mol. Biol. Evol.">
        <title>Comparative Genomics of Early-Diverging Mushroom-Forming Fungi Provides Insights into the Origins of Lignocellulose Decay Capabilities.</title>
        <authorList>
            <person name="Nagy L.G."/>
            <person name="Riley R."/>
            <person name="Tritt A."/>
            <person name="Adam C."/>
            <person name="Daum C."/>
            <person name="Floudas D."/>
            <person name="Sun H."/>
            <person name="Yadav J.S."/>
            <person name="Pangilinan J."/>
            <person name="Larsson K.H."/>
            <person name="Matsuura K."/>
            <person name="Barry K."/>
            <person name="Labutti K."/>
            <person name="Kuo R."/>
            <person name="Ohm R.A."/>
            <person name="Bhattacharya S.S."/>
            <person name="Shirouzu T."/>
            <person name="Yoshinaga Y."/>
            <person name="Martin F.M."/>
            <person name="Grigoriev I.V."/>
            <person name="Hibbett D.S."/>
        </authorList>
    </citation>
    <scope>NUCLEOTIDE SEQUENCE [LARGE SCALE GENOMIC DNA]</scope>
    <source>
        <strain evidence="2 3">93-53</strain>
    </source>
</reference>
<organism evidence="2 3">
    <name type="scientific">Laetiporus sulphureus 93-53</name>
    <dbReference type="NCBI Taxonomy" id="1314785"/>
    <lineage>
        <taxon>Eukaryota</taxon>
        <taxon>Fungi</taxon>
        <taxon>Dikarya</taxon>
        <taxon>Basidiomycota</taxon>
        <taxon>Agaricomycotina</taxon>
        <taxon>Agaricomycetes</taxon>
        <taxon>Polyporales</taxon>
        <taxon>Laetiporus</taxon>
    </lineage>
</organism>
<gene>
    <name evidence="2" type="ORF">LAESUDRAFT_816090</name>
</gene>
<accession>A0A165BJN1</accession>
<dbReference type="EMBL" id="KV427669">
    <property type="protein sequence ID" value="KZT01184.1"/>
    <property type="molecule type" value="Genomic_DNA"/>
</dbReference>
<feature type="region of interest" description="Disordered" evidence="1">
    <location>
        <begin position="189"/>
        <end position="213"/>
    </location>
</feature>
<sequence length="213" mass="23221">MPALLLAAGRTLNRATSPQHTASVERSKRDSELAQPTAQGPALKDRRAYEHERQRAKKTVEVERARERKQRKSVQRLASDGACLVCRTAHTRRSGVKGGVWGVSEVEGQENAPLEPRDEQSGSLDIDDGVIAHVRGVREVDLASLIKPAKTRKPKAEDYEVIPNVRPVIALDDRASAVPEVDEPWEHISAEDEDGAPAGPSGPSYAQIVANMT</sequence>
<name>A0A165BJN1_9APHY</name>
<dbReference type="InParanoid" id="A0A165BJN1"/>
<dbReference type="Proteomes" id="UP000076871">
    <property type="component" value="Unassembled WGS sequence"/>
</dbReference>
<feature type="compositionally biased region" description="Polar residues" evidence="1">
    <location>
        <begin position="13"/>
        <end position="22"/>
    </location>
</feature>
<feature type="compositionally biased region" description="Basic and acidic residues" evidence="1">
    <location>
        <begin position="23"/>
        <end position="32"/>
    </location>
</feature>
<dbReference type="OrthoDB" id="3245714at2759"/>
<evidence type="ECO:0000256" key="1">
    <source>
        <dbReference type="SAM" id="MobiDB-lite"/>
    </source>
</evidence>
<proteinExistence type="predicted"/>
<feature type="compositionally biased region" description="Basic and acidic residues" evidence="1">
    <location>
        <begin position="43"/>
        <end position="66"/>
    </location>
</feature>
<evidence type="ECO:0000313" key="2">
    <source>
        <dbReference type="EMBL" id="KZT01184.1"/>
    </source>
</evidence>
<evidence type="ECO:0000313" key="3">
    <source>
        <dbReference type="Proteomes" id="UP000076871"/>
    </source>
</evidence>
<dbReference type="RefSeq" id="XP_040758924.1">
    <property type="nucleotide sequence ID" value="XM_040914746.1"/>
</dbReference>
<dbReference type="AlphaFoldDB" id="A0A165BJN1"/>
<dbReference type="GeneID" id="63831773"/>
<protein>
    <submittedName>
        <fullName evidence="2">Uncharacterized protein</fullName>
    </submittedName>
</protein>